<dbReference type="AlphaFoldDB" id="A0ABD3Q8B7"/>
<comment type="caution">
    <text evidence="2">The sequence shown here is derived from an EMBL/GenBank/DDBJ whole genome shotgun (WGS) entry which is preliminary data.</text>
</comment>
<evidence type="ECO:0000256" key="1">
    <source>
        <dbReference type="SAM" id="MobiDB-lite"/>
    </source>
</evidence>
<dbReference type="EMBL" id="JABMIG020000067">
    <property type="protein sequence ID" value="KAL3795886.1"/>
    <property type="molecule type" value="Genomic_DNA"/>
</dbReference>
<gene>
    <name evidence="2" type="ORF">HJC23_002157</name>
</gene>
<organism evidence="2 3">
    <name type="scientific">Cyclotella cryptica</name>
    <dbReference type="NCBI Taxonomy" id="29204"/>
    <lineage>
        <taxon>Eukaryota</taxon>
        <taxon>Sar</taxon>
        <taxon>Stramenopiles</taxon>
        <taxon>Ochrophyta</taxon>
        <taxon>Bacillariophyta</taxon>
        <taxon>Coscinodiscophyceae</taxon>
        <taxon>Thalassiosirophycidae</taxon>
        <taxon>Stephanodiscales</taxon>
        <taxon>Stephanodiscaceae</taxon>
        <taxon>Cyclotella</taxon>
    </lineage>
</organism>
<feature type="compositionally biased region" description="Polar residues" evidence="1">
    <location>
        <begin position="87"/>
        <end position="113"/>
    </location>
</feature>
<dbReference type="Proteomes" id="UP001516023">
    <property type="component" value="Unassembled WGS sequence"/>
</dbReference>
<name>A0ABD3Q8B7_9STRA</name>
<feature type="region of interest" description="Disordered" evidence="1">
    <location>
        <begin position="75"/>
        <end position="134"/>
    </location>
</feature>
<evidence type="ECO:0000313" key="3">
    <source>
        <dbReference type="Proteomes" id="UP001516023"/>
    </source>
</evidence>
<accession>A0ABD3Q8B7</accession>
<keyword evidence="3" id="KW-1185">Reference proteome</keyword>
<reference evidence="2 3" key="1">
    <citation type="journal article" date="2020" name="G3 (Bethesda)">
        <title>Improved Reference Genome for Cyclotella cryptica CCMP332, a Model for Cell Wall Morphogenesis, Salinity Adaptation, and Lipid Production in Diatoms (Bacillariophyta).</title>
        <authorList>
            <person name="Roberts W.R."/>
            <person name="Downey K.M."/>
            <person name="Ruck E.C."/>
            <person name="Traller J.C."/>
            <person name="Alverson A.J."/>
        </authorList>
    </citation>
    <scope>NUCLEOTIDE SEQUENCE [LARGE SCALE GENOMIC DNA]</scope>
    <source>
        <strain evidence="2 3">CCMP332</strain>
    </source>
</reference>
<proteinExistence type="predicted"/>
<evidence type="ECO:0000313" key="2">
    <source>
        <dbReference type="EMBL" id="KAL3795886.1"/>
    </source>
</evidence>
<protein>
    <submittedName>
        <fullName evidence="2">Uncharacterized protein</fullName>
    </submittedName>
</protein>
<sequence>MSTQRGKEAITTIRQQMQTQRCIADDASHDTSPNDASPTMHRRRCIAVHRRRAAVMPSTLSTTLLLDINPEIDGTSSVPKGGHHDVNTTAQHPNNPQNTIMKMRRQWSTSPHTSKLHSSDSSQHQWSHDIVNLP</sequence>
<feature type="compositionally biased region" description="Low complexity" evidence="1">
    <location>
        <begin position="119"/>
        <end position="134"/>
    </location>
</feature>